<comment type="caution">
    <text evidence="1">The sequence shown here is derived from an EMBL/GenBank/DDBJ whole genome shotgun (WGS) entry which is preliminary data.</text>
</comment>
<accession>A0A4R1QM49</accession>
<dbReference type="EMBL" id="SLUM01000026">
    <property type="protein sequence ID" value="TCL53841.1"/>
    <property type="molecule type" value="Genomic_DNA"/>
</dbReference>
<reference evidence="1 2" key="1">
    <citation type="submission" date="2019-03" db="EMBL/GenBank/DDBJ databases">
        <title>Genomic Encyclopedia of Type Strains, Phase IV (KMG-IV): sequencing the most valuable type-strain genomes for metagenomic binning, comparative biology and taxonomic classification.</title>
        <authorList>
            <person name="Goeker M."/>
        </authorList>
    </citation>
    <scope>NUCLEOTIDE SEQUENCE [LARGE SCALE GENOMIC DNA]</scope>
    <source>
        <strain evidence="1 2">DSM 100451</strain>
    </source>
</reference>
<proteinExistence type="predicted"/>
<dbReference type="RefSeq" id="WP_058962599.1">
    <property type="nucleotide sequence ID" value="NZ_CABKVM010000010.1"/>
</dbReference>
<gene>
    <name evidence="1" type="ORF">EDD77_12614</name>
</gene>
<organism evidence="1 2">
    <name type="scientific">Allofournierella massiliensis</name>
    <dbReference type="NCBI Taxonomy" id="1650663"/>
    <lineage>
        <taxon>Bacteria</taxon>
        <taxon>Bacillati</taxon>
        <taxon>Bacillota</taxon>
        <taxon>Clostridia</taxon>
        <taxon>Eubacteriales</taxon>
        <taxon>Oscillospiraceae</taxon>
        <taxon>Allofournierella</taxon>
    </lineage>
</organism>
<sequence length="132" mass="15347">MPEKNTIKKTWDIDLPTYTMIEQIATERNCSVTAIANEALRYYNDRYYLEHKATMLPNDILEAMRSTVSLLEHRLDNRANQLLSSMAIQMFIVNKLLADNLEISPDGLELYRQQAVEFLKANNRLLNLKDVI</sequence>
<name>A0A4R1QM49_9FIRM</name>
<dbReference type="AlphaFoldDB" id="A0A4R1QM49"/>
<evidence type="ECO:0000313" key="1">
    <source>
        <dbReference type="EMBL" id="TCL53841.1"/>
    </source>
</evidence>
<dbReference type="Proteomes" id="UP000295184">
    <property type="component" value="Unassembled WGS sequence"/>
</dbReference>
<protein>
    <submittedName>
        <fullName evidence="1">Uncharacterized protein</fullName>
    </submittedName>
</protein>
<dbReference type="STRING" id="1650663.GCA_001486665_00055"/>
<evidence type="ECO:0000313" key="2">
    <source>
        <dbReference type="Proteomes" id="UP000295184"/>
    </source>
</evidence>